<feature type="compositionally biased region" description="Low complexity" evidence="2">
    <location>
        <begin position="341"/>
        <end position="364"/>
    </location>
</feature>
<feature type="transmembrane region" description="Helical" evidence="3">
    <location>
        <begin position="90"/>
        <end position="112"/>
    </location>
</feature>
<dbReference type="PATRIC" id="fig|40335.7.peg.649"/>
<keyword evidence="3" id="KW-1133">Transmembrane helix</keyword>
<feature type="transmembrane region" description="Helical" evidence="3">
    <location>
        <begin position="149"/>
        <end position="170"/>
    </location>
</feature>
<gene>
    <name evidence="4" type="ORF">Ltuc_0626</name>
</gene>
<evidence type="ECO:0000313" key="5">
    <source>
        <dbReference type="Proteomes" id="UP000054693"/>
    </source>
</evidence>
<name>A0A0W0ZUA9_9GAMM</name>
<comment type="caution">
    <text evidence="4">The sequence shown here is derived from an EMBL/GenBank/DDBJ whole genome shotgun (WGS) entry which is preliminary data.</text>
</comment>
<feature type="transmembrane region" description="Helical" evidence="3">
    <location>
        <begin position="269"/>
        <end position="287"/>
    </location>
</feature>
<keyword evidence="3" id="KW-0812">Transmembrane</keyword>
<dbReference type="Proteomes" id="UP000054693">
    <property type="component" value="Unassembled WGS sequence"/>
</dbReference>
<organism evidence="4 5">
    <name type="scientific">Legionella tucsonensis</name>
    <dbReference type="NCBI Taxonomy" id="40335"/>
    <lineage>
        <taxon>Bacteria</taxon>
        <taxon>Pseudomonadati</taxon>
        <taxon>Pseudomonadota</taxon>
        <taxon>Gammaproteobacteria</taxon>
        <taxon>Legionellales</taxon>
        <taxon>Legionellaceae</taxon>
        <taxon>Legionella</taxon>
    </lineage>
</organism>
<dbReference type="RefSeq" id="WP_058519882.1">
    <property type="nucleotide sequence ID" value="NZ_CAAAIP010000001.1"/>
</dbReference>
<evidence type="ECO:0000256" key="3">
    <source>
        <dbReference type="SAM" id="Phobius"/>
    </source>
</evidence>
<keyword evidence="1" id="KW-0175">Coiled coil</keyword>
<evidence type="ECO:0000256" key="2">
    <source>
        <dbReference type="SAM" id="MobiDB-lite"/>
    </source>
</evidence>
<feature type="transmembrane region" description="Helical" evidence="3">
    <location>
        <begin position="124"/>
        <end position="143"/>
    </location>
</feature>
<reference evidence="4 5" key="1">
    <citation type="submission" date="2015-11" db="EMBL/GenBank/DDBJ databases">
        <title>Genomic analysis of 38 Legionella species identifies large and diverse effector repertoires.</title>
        <authorList>
            <person name="Burstein D."/>
            <person name="Amaro F."/>
            <person name="Zusman T."/>
            <person name="Lifshitz Z."/>
            <person name="Cohen O."/>
            <person name="Gilbert J.A."/>
            <person name="Pupko T."/>
            <person name="Shuman H.A."/>
            <person name="Segal G."/>
        </authorList>
    </citation>
    <scope>NUCLEOTIDE SEQUENCE [LARGE SCALE GENOMIC DNA]</scope>
    <source>
        <strain evidence="4 5">ATCC 49180</strain>
    </source>
</reference>
<accession>A0A0W0ZUA9</accession>
<feature type="transmembrane region" description="Helical" evidence="3">
    <location>
        <begin position="293"/>
        <end position="316"/>
    </location>
</feature>
<evidence type="ECO:0000313" key="4">
    <source>
        <dbReference type="EMBL" id="KTD72779.1"/>
    </source>
</evidence>
<dbReference type="OrthoDB" id="5653214at2"/>
<feature type="coiled-coil region" evidence="1">
    <location>
        <begin position="193"/>
        <end position="252"/>
    </location>
</feature>
<protein>
    <submittedName>
        <fullName evidence="4">Coiled-coil protein</fullName>
    </submittedName>
</protein>
<keyword evidence="5" id="KW-1185">Reference proteome</keyword>
<dbReference type="EMBL" id="LNZA01000001">
    <property type="protein sequence ID" value="KTD72779.1"/>
    <property type="molecule type" value="Genomic_DNA"/>
</dbReference>
<proteinExistence type="predicted"/>
<keyword evidence="3" id="KW-0472">Membrane</keyword>
<dbReference type="AlphaFoldDB" id="A0A0W0ZUA9"/>
<feature type="region of interest" description="Disordered" evidence="2">
    <location>
        <begin position="339"/>
        <end position="370"/>
    </location>
</feature>
<sequence length="537" mass="59517">MSTEKLSDDLMERILKGQSLAEEMSKKVQLSPQPPEQKKFILRLLINKIPLLSGLLQSLGSSGTATTALIKSLGNTTQALQGASAGFHYAGLGIAAVNFVRIPLIYFFSLIARERPPFTLSNNARWAYSALLLGLTLTAILVPAAAPPIALAMASLSLVLSLVSIGHMIYKQYTIRKSLRETNKNIKTQNNLLDEIGINAQRLSLKLKKLDKNDEDYEERARAICKKIEDLNGEYETEKDKLQKLYNKKRDDEQMLKGMGAVAFMDRGITAALTSVAIIGLALSLFFPPVGLGIVAGSAGLGALYVVSRVAVSLLAPIVSSQIKKLGLWNSKTNENEESLELSLNPEDSLENQSSLSSSEGYESPMNQETSLAEGYKRTINNEDSTLKTMRELFGIKAAQRLEELKEDVIEMRKLDNRLSAIVESKNHREVLKFFQNLAVIAQMEECPHDDLRCLLDKFSSKKEQILPLLEDSLDEVKNGSLIISKEEKAALYASEPLMAILKQSKRLTDLRFLVSSTQNTVSAEVKRVNEHLNFEQ</sequence>
<evidence type="ECO:0000256" key="1">
    <source>
        <dbReference type="SAM" id="Coils"/>
    </source>
</evidence>